<dbReference type="AlphaFoldDB" id="A0A2H0N2P8"/>
<organism evidence="1 2">
    <name type="scientific">Candidatus Magasanikbacteria bacterium CG11_big_fil_rev_8_21_14_0_20_43_7</name>
    <dbReference type="NCBI Taxonomy" id="1974654"/>
    <lineage>
        <taxon>Bacteria</taxon>
        <taxon>Candidatus Magasanikiibacteriota</taxon>
    </lineage>
</organism>
<dbReference type="EMBL" id="PCWM01000038">
    <property type="protein sequence ID" value="PIR03172.1"/>
    <property type="molecule type" value="Genomic_DNA"/>
</dbReference>
<proteinExistence type="predicted"/>
<reference evidence="1 2" key="1">
    <citation type="submission" date="2017-09" db="EMBL/GenBank/DDBJ databases">
        <title>Depth-based differentiation of microbial function through sediment-hosted aquifers and enrichment of novel symbionts in the deep terrestrial subsurface.</title>
        <authorList>
            <person name="Probst A.J."/>
            <person name="Ladd B."/>
            <person name="Jarett J.K."/>
            <person name="Geller-Mcgrath D.E."/>
            <person name="Sieber C.M."/>
            <person name="Emerson J.B."/>
            <person name="Anantharaman K."/>
            <person name="Thomas B.C."/>
            <person name="Malmstrom R."/>
            <person name="Stieglmeier M."/>
            <person name="Klingl A."/>
            <person name="Woyke T."/>
            <person name="Ryan C.M."/>
            <person name="Banfield J.F."/>
        </authorList>
    </citation>
    <scope>NUCLEOTIDE SEQUENCE [LARGE SCALE GENOMIC DNA]</scope>
    <source>
        <strain evidence="1">CG11_big_fil_rev_8_21_14_0_20_43_7</strain>
    </source>
</reference>
<accession>A0A2H0N2P8</accession>
<name>A0A2H0N2P8_9BACT</name>
<comment type="caution">
    <text evidence="1">The sequence shown here is derived from an EMBL/GenBank/DDBJ whole genome shotgun (WGS) entry which is preliminary data.</text>
</comment>
<sequence>MTSSSIDTTNGGYNPWSLSAAASSTFVLTTTTATLDTQNETVTIAMTADNSAPTLSSAISPAFATDGTGYTTVTTTLTDADGDSSTLFVEHSTDGGTTWASSTIATVS</sequence>
<dbReference type="Proteomes" id="UP000229782">
    <property type="component" value="Unassembled WGS sequence"/>
</dbReference>
<evidence type="ECO:0000313" key="2">
    <source>
        <dbReference type="Proteomes" id="UP000229782"/>
    </source>
</evidence>
<protein>
    <submittedName>
        <fullName evidence="1">Uncharacterized protein</fullName>
    </submittedName>
</protein>
<feature type="non-terminal residue" evidence="1">
    <location>
        <position position="108"/>
    </location>
</feature>
<gene>
    <name evidence="1" type="ORF">COV60_01730</name>
</gene>
<evidence type="ECO:0000313" key="1">
    <source>
        <dbReference type="EMBL" id="PIR03172.1"/>
    </source>
</evidence>